<accession>A0A0M4FRJ1</accession>
<dbReference type="PATRIC" id="fig|1441095.3.peg.281"/>
<dbReference type="Pfam" id="PF02733">
    <property type="entry name" value="Dak1"/>
    <property type="match status" value="1"/>
</dbReference>
<keyword evidence="3 6" id="KW-0418">Kinase</keyword>
<evidence type="ECO:0000256" key="3">
    <source>
        <dbReference type="ARBA" id="ARBA00022777"/>
    </source>
</evidence>
<dbReference type="Proteomes" id="UP000067625">
    <property type="component" value="Chromosome"/>
</dbReference>
<evidence type="ECO:0000259" key="5">
    <source>
        <dbReference type="PROSITE" id="PS51481"/>
    </source>
</evidence>
<evidence type="ECO:0000313" key="6">
    <source>
        <dbReference type="EMBL" id="ALC80380.1"/>
    </source>
</evidence>
<dbReference type="GO" id="GO:0005829">
    <property type="term" value="C:cytosol"/>
    <property type="evidence" value="ECO:0007669"/>
    <property type="project" value="TreeGrafter"/>
</dbReference>
<dbReference type="FunFam" id="3.30.1180.20:FF:000001">
    <property type="entry name" value="Dihydroxyacetone kinase 1"/>
    <property type="match status" value="1"/>
</dbReference>
<dbReference type="FunFam" id="3.40.50.10440:FF:000001">
    <property type="entry name" value="Dihydroxyacetone kinase, DhaK subunit"/>
    <property type="match status" value="1"/>
</dbReference>
<keyword evidence="4" id="KW-0067">ATP-binding</keyword>
<dbReference type="PANTHER" id="PTHR28629">
    <property type="entry name" value="TRIOKINASE/FMN CYCLASE"/>
    <property type="match status" value="1"/>
</dbReference>
<reference evidence="7" key="1">
    <citation type="submission" date="2015-08" db="EMBL/GenBank/DDBJ databases">
        <title>Genome sequencing project for genomic taxonomy and phylogenomics of Bacillus-like bacteria.</title>
        <authorList>
            <person name="Liu B."/>
            <person name="Wang J."/>
            <person name="Zhu Y."/>
            <person name="Liu G."/>
            <person name="Chen Q."/>
            <person name="Chen Z."/>
            <person name="Lan J."/>
            <person name="Che J."/>
            <person name="Ge C."/>
            <person name="Shi H."/>
            <person name="Pan Z."/>
            <person name="Liu X."/>
        </authorList>
    </citation>
    <scope>NUCLEOTIDE SEQUENCE [LARGE SCALE GENOMIC DNA]</scope>
    <source>
        <strain evidence="7">FJAT-4402</strain>
    </source>
</reference>
<dbReference type="Gene3D" id="3.30.1180.20">
    <property type="entry name" value="Dihydroxyacetone kinase, domain 2"/>
    <property type="match status" value="1"/>
</dbReference>
<feature type="domain" description="DhaK" evidence="5">
    <location>
        <begin position="7"/>
        <end position="329"/>
    </location>
</feature>
<dbReference type="RefSeq" id="WP_053602107.1">
    <property type="nucleotide sequence ID" value="NZ_CP012600.1"/>
</dbReference>
<dbReference type="EMBL" id="CP012600">
    <property type="protein sequence ID" value="ALC80380.1"/>
    <property type="molecule type" value="Genomic_DNA"/>
</dbReference>
<organism evidence="6 7">
    <name type="scientific">Bacillus gobiensis</name>
    <dbReference type="NCBI Taxonomy" id="1441095"/>
    <lineage>
        <taxon>Bacteria</taxon>
        <taxon>Bacillati</taxon>
        <taxon>Bacillota</taxon>
        <taxon>Bacilli</taxon>
        <taxon>Bacillales</taxon>
        <taxon>Bacillaceae</taxon>
        <taxon>Bacillus</taxon>
    </lineage>
</organism>
<dbReference type="Gene3D" id="3.40.50.10440">
    <property type="entry name" value="Dihydroxyacetone kinase, domain 1"/>
    <property type="match status" value="1"/>
</dbReference>
<sequence>MKKIINDAETIVDEMLDGMVKAHSDVVKRMPNTTVIVRKQLSETPKVGIVSGGGSGHEPSHAGYVGKGMLDAAVAGEVFTSPTPDQVFEAIKAVDQGKGVLLVIKNYNGDVMNFEMAAELAEDEGIEVKQVIVNDDIAVEDSTHTTGRRGVAGTVLVHKAAGALAEKGGSLDEVKAAAEKLISQTKTLGVALSPAYVPGSGNPGFEIGDEEMEIGIGIHGEPGLSREKLKTANEIADLLLNKLTAELDLLKGDEVAVMVNGLGSTPLMELYVLNNRAADVLEEKGIQIGSTYVGEFMTAIEMAGASITLAKLDSGLKELLLAPAQTAAFIQSESGS</sequence>
<dbReference type="InterPro" id="IPR012736">
    <property type="entry name" value="DhaK_1"/>
</dbReference>
<dbReference type="InterPro" id="IPR050861">
    <property type="entry name" value="Dihydroxyacetone_Kinase"/>
</dbReference>
<dbReference type="STRING" id="1441095.AM592_01270"/>
<protein>
    <submittedName>
        <fullName evidence="6">Dihydroxyacetone kinase</fullName>
    </submittedName>
</protein>
<evidence type="ECO:0000256" key="2">
    <source>
        <dbReference type="ARBA" id="ARBA00022741"/>
    </source>
</evidence>
<dbReference type="AlphaFoldDB" id="A0A0M4FRJ1"/>
<dbReference type="SUPFAM" id="SSF82549">
    <property type="entry name" value="DAK1/DegV-like"/>
    <property type="match status" value="1"/>
</dbReference>
<dbReference type="GO" id="GO:0005524">
    <property type="term" value="F:ATP binding"/>
    <property type="evidence" value="ECO:0007669"/>
    <property type="project" value="UniProtKB-KW"/>
</dbReference>
<dbReference type="NCBIfam" id="TIGR02363">
    <property type="entry name" value="dhaK1"/>
    <property type="match status" value="1"/>
</dbReference>
<dbReference type="InterPro" id="IPR004006">
    <property type="entry name" value="DhaK_dom"/>
</dbReference>
<dbReference type="OrthoDB" id="9806345at2"/>
<keyword evidence="1" id="KW-0808">Transferase</keyword>
<keyword evidence="2" id="KW-0547">Nucleotide-binding</keyword>
<keyword evidence="7" id="KW-1185">Reference proteome</keyword>
<evidence type="ECO:0000313" key="7">
    <source>
        <dbReference type="Proteomes" id="UP000067625"/>
    </source>
</evidence>
<gene>
    <name evidence="6" type="ORF">AM592_01270</name>
</gene>
<name>A0A0M4FRJ1_9BACI</name>
<dbReference type="GO" id="GO:0019563">
    <property type="term" value="P:glycerol catabolic process"/>
    <property type="evidence" value="ECO:0007669"/>
    <property type="project" value="TreeGrafter"/>
</dbReference>
<proteinExistence type="predicted"/>
<evidence type="ECO:0000256" key="1">
    <source>
        <dbReference type="ARBA" id="ARBA00022679"/>
    </source>
</evidence>
<dbReference type="PANTHER" id="PTHR28629:SF4">
    <property type="entry name" value="TRIOKINASE_FMN CYCLASE"/>
    <property type="match status" value="1"/>
</dbReference>
<dbReference type="PROSITE" id="PS51481">
    <property type="entry name" value="DHAK"/>
    <property type="match status" value="1"/>
</dbReference>
<dbReference type="GO" id="GO:0004371">
    <property type="term" value="F:glycerone kinase activity"/>
    <property type="evidence" value="ECO:0007669"/>
    <property type="project" value="InterPro"/>
</dbReference>
<reference evidence="6 7" key="2">
    <citation type="journal article" date="2016" name="Int. J. Syst. Evol. Microbiol.">
        <title>Bacillus gobiensis sp. nov., isolated from a soil sample.</title>
        <authorList>
            <person name="Liu B."/>
            <person name="Liu G.H."/>
            <person name="Cetin S."/>
            <person name="Schumann P."/>
            <person name="Pan Z.Z."/>
            <person name="Chen Q.Q."/>
        </authorList>
    </citation>
    <scope>NUCLEOTIDE SEQUENCE [LARGE SCALE GENOMIC DNA]</scope>
    <source>
        <strain evidence="6 7">FJAT-4402</strain>
    </source>
</reference>
<evidence type="ECO:0000256" key="4">
    <source>
        <dbReference type="ARBA" id="ARBA00022840"/>
    </source>
</evidence>